<keyword evidence="1" id="KW-1133">Transmembrane helix</keyword>
<feature type="transmembrane region" description="Helical" evidence="1">
    <location>
        <begin position="393"/>
        <end position="418"/>
    </location>
</feature>
<reference evidence="2 3" key="1">
    <citation type="submission" date="2018-12" db="EMBL/GenBank/DDBJ databases">
        <title>Lysinibacillus antri sp. nov., isolated from a cave soil.</title>
        <authorList>
            <person name="Narsing Rao M.P."/>
            <person name="Zhang H."/>
            <person name="Dong Z.-Y."/>
            <person name="Niu X.-K."/>
            <person name="Zhang K."/>
            <person name="Fang B.-Z."/>
            <person name="Kang Y.-Q."/>
            <person name="Xiao M."/>
            <person name="Li W.-J."/>
        </authorList>
    </citation>
    <scope>NUCLEOTIDE SEQUENCE [LARGE SCALE GENOMIC DNA]</scope>
    <source>
        <strain evidence="2 3">SYSU K30002</strain>
    </source>
</reference>
<evidence type="ECO:0000313" key="3">
    <source>
        <dbReference type="Proteomes" id="UP000287910"/>
    </source>
</evidence>
<dbReference type="EMBL" id="RYYR01000015">
    <property type="protein sequence ID" value="RUL51630.1"/>
    <property type="molecule type" value="Genomic_DNA"/>
</dbReference>
<feature type="transmembrane region" description="Helical" evidence="1">
    <location>
        <begin position="349"/>
        <end position="372"/>
    </location>
</feature>
<organism evidence="2 3">
    <name type="scientific">Lysinibacillus antri</name>
    <dbReference type="NCBI Taxonomy" id="2498145"/>
    <lineage>
        <taxon>Bacteria</taxon>
        <taxon>Bacillati</taxon>
        <taxon>Bacillota</taxon>
        <taxon>Bacilli</taxon>
        <taxon>Bacillales</taxon>
        <taxon>Bacillaceae</taxon>
        <taxon>Lysinibacillus</taxon>
    </lineage>
</organism>
<gene>
    <name evidence="2" type="ORF">EK386_12220</name>
</gene>
<accession>A0A432LB41</accession>
<proteinExistence type="predicted"/>
<name>A0A432LB41_9BACI</name>
<feature type="transmembrane region" description="Helical" evidence="1">
    <location>
        <begin position="508"/>
        <end position="529"/>
    </location>
</feature>
<feature type="transmembrane region" description="Helical" evidence="1">
    <location>
        <begin position="24"/>
        <end position="42"/>
    </location>
</feature>
<keyword evidence="1" id="KW-0472">Membrane</keyword>
<feature type="transmembrane region" description="Helical" evidence="1">
    <location>
        <begin position="129"/>
        <end position="155"/>
    </location>
</feature>
<feature type="transmembrane region" description="Helical" evidence="1">
    <location>
        <begin position="167"/>
        <end position="188"/>
    </location>
</feature>
<feature type="transmembrane region" description="Helical" evidence="1">
    <location>
        <begin position="302"/>
        <end position="321"/>
    </location>
</feature>
<feature type="transmembrane region" description="Helical" evidence="1">
    <location>
        <begin position="200"/>
        <end position="216"/>
    </location>
</feature>
<dbReference type="AlphaFoldDB" id="A0A432LB41"/>
<evidence type="ECO:0000256" key="1">
    <source>
        <dbReference type="SAM" id="Phobius"/>
    </source>
</evidence>
<dbReference type="RefSeq" id="WP_126659453.1">
    <property type="nucleotide sequence ID" value="NZ_RYYR01000015.1"/>
</dbReference>
<dbReference type="Proteomes" id="UP000287910">
    <property type="component" value="Unassembled WGS sequence"/>
</dbReference>
<keyword evidence="1" id="KW-0812">Transmembrane</keyword>
<feature type="transmembrane region" description="Helical" evidence="1">
    <location>
        <begin position="242"/>
        <end position="263"/>
    </location>
</feature>
<protein>
    <submittedName>
        <fullName evidence="2">ABC transporter permease</fullName>
    </submittedName>
</protein>
<sequence>MNRNLYKGTGPLIKLIFRAQRFKMITWIVGIVLVTLSVAFSYPNVYQDDVSKKGFALTMQNPAMVAMLGPGYDEADYLITVGTQFAHEMLIFTIIAVAVMNILLVGSSTRTDEETGRIEVIRSLPIGRLAYLAASSIVISIANISIILLTGLGIYLLNIEGITFESALLYGVILGVGGLLFAAITAFLAQISSTSRGTTGLAFSVLVVAYLVRAIGDVSSEPFALISPLGWLVRTEVFIENAWWPIMLSLLFSVIFAVVAFYLNSIRDIDAGFLPTRKGKKNATAFTKTVFGLAFRLQTMKMIAWGLGIFALGASFGAVLGDLETYFSDMEFLALFMSQSTDFSMTEQFISLLMAIMSLICSIPVVMTILKLKSEEHHNRTENFYSRAVSRNHVLGSYMVLAIFESIFYLLLLAIGLWSTGITMMKEPISLSTATSGAFVYLPALWFMMGLAVMLYGVKPKIISLIWGYVAFCFIVVYLAGMLEFPQWLMNFSVFEVIPNIPAADMSWSSIAVLLLLTIVTLGIGFVCYNKRDLEG</sequence>
<keyword evidence="3" id="KW-1185">Reference proteome</keyword>
<feature type="transmembrane region" description="Helical" evidence="1">
    <location>
        <begin position="89"/>
        <end position="108"/>
    </location>
</feature>
<comment type="caution">
    <text evidence="2">The sequence shown here is derived from an EMBL/GenBank/DDBJ whole genome shotgun (WGS) entry which is preliminary data.</text>
</comment>
<feature type="transmembrane region" description="Helical" evidence="1">
    <location>
        <begin position="465"/>
        <end position="488"/>
    </location>
</feature>
<evidence type="ECO:0000313" key="2">
    <source>
        <dbReference type="EMBL" id="RUL51630.1"/>
    </source>
</evidence>
<feature type="transmembrane region" description="Helical" evidence="1">
    <location>
        <begin position="438"/>
        <end position="458"/>
    </location>
</feature>